<dbReference type="Proteomes" id="UP001159363">
    <property type="component" value="Chromosome 11"/>
</dbReference>
<gene>
    <name evidence="1" type="ORF">PR048_028149</name>
</gene>
<comment type="caution">
    <text evidence="1">The sequence shown here is derived from an EMBL/GenBank/DDBJ whole genome shotgun (WGS) entry which is preliminary data.</text>
</comment>
<evidence type="ECO:0000313" key="2">
    <source>
        <dbReference type="Proteomes" id="UP001159363"/>
    </source>
</evidence>
<evidence type="ECO:0000313" key="1">
    <source>
        <dbReference type="EMBL" id="KAJ8871809.1"/>
    </source>
</evidence>
<reference evidence="1 2" key="1">
    <citation type="submission" date="2023-02" db="EMBL/GenBank/DDBJ databases">
        <title>LHISI_Scaffold_Assembly.</title>
        <authorList>
            <person name="Stuart O.P."/>
            <person name="Cleave R."/>
            <person name="Magrath M.J.L."/>
            <person name="Mikheyev A.S."/>
        </authorList>
    </citation>
    <scope>NUCLEOTIDE SEQUENCE [LARGE SCALE GENOMIC DNA]</scope>
    <source>
        <strain evidence="1">Daus_M_001</strain>
        <tissue evidence="1">Leg muscle</tissue>
    </source>
</reference>
<proteinExistence type="predicted"/>
<dbReference type="EMBL" id="JARBHB010000012">
    <property type="protein sequence ID" value="KAJ8871809.1"/>
    <property type="molecule type" value="Genomic_DNA"/>
</dbReference>
<keyword evidence="2" id="KW-1185">Reference proteome</keyword>
<organism evidence="1 2">
    <name type="scientific">Dryococelus australis</name>
    <dbReference type="NCBI Taxonomy" id="614101"/>
    <lineage>
        <taxon>Eukaryota</taxon>
        <taxon>Metazoa</taxon>
        <taxon>Ecdysozoa</taxon>
        <taxon>Arthropoda</taxon>
        <taxon>Hexapoda</taxon>
        <taxon>Insecta</taxon>
        <taxon>Pterygota</taxon>
        <taxon>Neoptera</taxon>
        <taxon>Polyneoptera</taxon>
        <taxon>Phasmatodea</taxon>
        <taxon>Verophasmatodea</taxon>
        <taxon>Anareolatae</taxon>
        <taxon>Phasmatidae</taxon>
        <taxon>Eurycanthinae</taxon>
        <taxon>Dryococelus</taxon>
    </lineage>
</organism>
<sequence>MPQLLADEQRFYVYFRMTKNSFDEILGMIETYISKEHTNYRGPIAPEERLAVTLRNNMCHSYFQVSCNWRHVQDYWSKLKSWVHNC</sequence>
<accession>A0ABQ9GIH9</accession>
<name>A0ABQ9GIH9_9NEOP</name>
<protein>
    <submittedName>
        <fullName evidence="1">Uncharacterized protein</fullName>
    </submittedName>
</protein>